<dbReference type="Gene3D" id="3.80.10.10">
    <property type="entry name" value="Ribonuclease Inhibitor"/>
    <property type="match status" value="1"/>
</dbReference>
<dbReference type="PANTHER" id="PTHR18849:SF8">
    <property type="entry name" value="LEUCINE-RICH REPEAT-CONTAINING PROTEIN 61"/>
    <property type="match status" value="1"/>
</dbReference>
<dbReference type="KEGG" id="nss:113427256"/>
<sequence length="330" mass="36422">MDFLSEKSDDPDHNGKITIQLLKSQMGEFNLESILLLKLRGLGILELGCLDKCASLEWLDLSVNGLTHLGPLAVLKALIVLKALTVLNVAANRISNLEPLSSCESLQSLNASSNQLHNPQQLQCLAGLQHLDNVRFHNGPARLSNPFCAAPSYPAILAEMFPWEKVIDDERVSRWGSELYQLCKDLDHWLQRCNNGGGLSKMTGRAQPWVEEGYWEVQPARRSSIVEEAYKQFSETLLECWELSKQADHSICQAEKALGRPNANSYVFEAAGCRVLDALVKGSTTTPDVQFTTTNLPWSTLYGQLAMASSSQPTMANSLHKLAKANSIAN</sequence>
<dbReference type="RefSeq" id="XP_026545510.1">
    <property type="nucleotide sequence ID" value="XM_026689725.1"/>
</dbReference>
<dbReference type="GO" id="GO:0005737">
    <property type="term" value="C:cytoplasm"/>
    <property type="evidence" value="ECO:0007669"/>
    <property type="project" value="TreeGrafter"/>
</dbReference>
<dbReference type="SUPFAM" id="SSF52058">
    <property type="entry name" value="L domain-like"/>
    <property type="match status" value="1"/>
</dbReference>
<evidence type="ECO:0000256" key="1">
    <source>
        <dbReference type="ARBA" id="ARBA00022614"/>
    </source>
</evidence>
<proteinExistence type="predicted"/>
<dbReference type="InterPro" id="IPR001611">
    <property type="entry name" value="Leu-rich_rpt"/>
</dbReference>
<accession>A0A6J1VR28</accession>
<dbReference type="AlphaFoldDB" id="A0A6J1VR28"/>
<organism evidence="3 4">
    <name type="scientific">Notechis scutatus</name>
    <name type="common">mainland tiger snake</name>
    <dbReference type="NCBI Taxonomy" id="8663"/>
    <lineage>
        <taxon>Eukaryota</taxon>
        <taxon>Metazoa</taxon>
        <taxon>Chordata</taxon>
        <taxon>Craniata</taxon>
        <taxon>Vertebrata</taxon>
        <taxon>Euteleostomi</taxon>
        <taxon>Lepidosauria</taxon>
        <taxon>Squamata</taxon>
        <taxon>Bifurcata</taxon>
        <taxon>Unidentata</taxon>
        <taxon>Episquamata</taxon>
        <taxon>Toxicofera</taxon>
        <taxon>Serpentes</taxon>
        <taxon>Colubroidea</taxon>
        <taxon>Elapidae</taxon>
        <taxon>Hydrophiinae</taxon>
        <taxon>Notechis</taxon>
    </lineage>
</organism>
<keyword evidence="3" id="KW-1185">Reference proteome</keyword>
<dbReference type="InterPro" id="IPR032675">
    <property type="entry name" value="LRR_dom_sf"/>
</dbReference>
<evidence type="ECO:0000313" key="4">
    <source>
        <dbReference type="RefSeq" id="XP_026545510.1"/>
    </source>
</evidence>
<keyword evidence="1" id="KW-0433">Leucine-rich repeat</keyword>
<evidence type="ECO:0000313" key="3">
    <source>
        <dbReference type="Proteomes" id="UP000504612"/>
    </source>
</evidence>
<name>A0A6J1VR28_9SAUR</name>
<protein>
    <submittedName>
        <fullName evidence="4">Leucine-rich repeat-containing protein 61-like</fullName>
    </submittedName>
</protein>
<dbReference type="GO" id="GO:0036158">
    <property type="term" value="P:outer dynein arm assembly"/>
    <property type="evidence" value="ECO:0007669"/>
    <property type="project" value="TreeGrafter"/>
</dbReference>
<evidence type="ECO:0000256" key="2">
    <source>
        <dbReference type="ARBA" id="ARBA00022737"/>
    </source>
</evidence>
<dbReference type="Proteomes" id="UP000504612">
    <property type="component" value="Unplaced"/>
</dbReference>
<dbReference type="PROSITE" id="PS51450">
    <property type="entry name" value="LRR"/>
    <property type="match status" value="2"/>
</dbReference>
<gene>
    <name evidence="4" type="primary">LOC113427256</name>
</gene>
<dbReference type="GeneID" id="113427256"/>
<dbReference type="PANTHER" id="PTHR18849">
    <property type="entry name" value="LEUCINE RICH REPEAT PROTEIN"/>
    <property type="match status" value="1"/>
</dbReference>
<reference evidence="4" key="1">
    <citation type="submission" date="2025-08" db="UniProtKB">
        <authorList>
            <consortium name="RefSeq"/>
        </authorList>
    </citation>
    <scope>IDENTIFICATION</scope>
</reference>
<keyword evidence="2" id="KW-0677">Repeat</keyword>